<feature type="transmembrane region" description="Helical" evidence="1">
    <location>
        <begin position="57"/>
        <end position="80"/>
    </location>
</feature>
<accession>A0A502FJU3</accession>
<sequence>MGFLIRTVITAVAFYIAANVVTGLWFSSLTTLIIAAIIFGVVNAVIRPIVATLSLPVTVLTLGLFTLVVNALMLGLTALLMPGMRITNLSAAFFGAIIIWLVSWLANKLVGDRTAAVAR</sequence>
<name>A0A502FJU3_9PROT</name>
<keyword evidence="3" id="KW-1185">Reference proteome</keyword>
<dbReference type="EMBL" id="RCZP01000027">
    <property type="protein sequence ID" value="TPG49649.1"/>
    <property type="molecule type" value="Genomic_DNA"/>
</dbReference>
<feature type="transmembrane region" description="Helical" evidence="1">
    <location>
        <begin position="32"/>
        <end position="50"/>
    </location>
</feature>
<gene>
    <name evidence="2" type="ORF">EAH89_20805</name>
</gene>
<dbReference type="AlphaFoldDB" id="A0A502FJU3"/>
<protein>
    <submittedName>
        <fullName evidence="2">Phage holin family protein</fullName>
    </submittedName>
</protein>
<evidence type="ECO:0000256" key="1">
    <source>
        <dbReference type="SAM" id="Phobius"/>
    </source>
</evidence>
<organism evidence="2 3">
    <name type="scientific">Muricoccus nepalensis</name>
    <dbReference type="NCBI Taxonomy" id="1854500"/>
    <lineage>
        <taxon>Bacteria</taxon>
        <taxon>Pseudomonadati</taxon>
        <taxon>Pseudomonadota</taxon>
        <taxon>Alphaproteobacteria</taxon>
        <taxon>Acetobacterales</taxon>
        <taxon>Roseomonadaceae</taxon>
        <taxon>Muricoccus</taxon>
    </lineage>
</organism>
<dbReference type="Proteomes" id="UP000317078">
    <property type="component" value="Unassembled WGS sequence"/>
</dbReference>
<dbReference type="PANTHER" id="PTHR37309">
    <property type="entry name" value="SLR0284 PROTEIN"/>
    <property type="match status" value="1"/>
</dbReference>
<feature type="transmembrane region" description="Helical" evidence="1">
    <location>
        <begin position="86"/>
        <end position="106"/>
    </location>
</feature>
<dbReference type="Pfam" id="PF04020">
    <property type="entry name" value="Phage_holin_4_2"/>
    <property type="match status" value="1"/>
</dbReference>
<keyword evidence="1" id="KW-0812">Transmembrane</keyword>
<dbReference type="RefSeq" id="WP_140885659.1">
    <property type="nucleotide sequence ID" value="NZ_RCZP01000027.1"/>
</dbReference>
<proteinExistence type="predicted"/>
<reference evidence="2 3" key="1">
    <citation type="journal article" date="2019" name="Environ. Microbiol.">
        <title>Species interactions and distinct microbial communities in high Arctic permafrost affected cryosols are associated with the CH4 and CO2 gas fluxes.</title>
        <authorList>
            <person name="Altshuler I."/>
            <person name="Hamel J."/>
            <person name="Turney S."/>
            <person name="Magnuson E."/>
            <person name="Levesque R."/>
            <person name="Greer C."/>
            <person name="Whyte L.G."/>
        </authorList>
    </citation>
    <scope>NUCLEOTIDE SEQUENCE [LARGE SCALE GENOMIC DNA]</scope>
    <source>
        <strain evidence="2 3">S9.3B</strain>
    </source>
</reference>
<evidence type="ECO:0000313" key="2">
    <source>
        <dbReference type="EMBL" id="TPG49649.1"/>
    </source>
</evidence>
<dbReference type="OrthoDB" id="7205479at2"/>
<evidence type="ECO:0000313" key="3">
    <source>
        <dbReference type="Proteomes" id="UP000317078"/>
    </source>
</evidence>
<dbReference type="InterPro" id="IPR007165">
    <property type="entry name" value="Phage_holin_4_2"/>
</dbReference>
<keyword evidence="1" id="KW-1133">Transmembrane helix</keyword>
<comment type="caution">
    <text evidence="2">The sequence shown here is derived from an EMBL/GenBank/DDBJ whole genome shotgun (WGS) entry which is preliminary data.</text>
</comment>
<keyword evidence="1" id="KW-0472">Membrane</keyword>
<dbReference type="PANTHER" id="PTHR37309:SF1">
    <property type="entry name" value="SLR0284 PROTEIN"/>
    <property type="match status" value="1"/>
</dbReference>
<feature type="transmembrane region" description="Helical" evidence="1">
    <location>
        <begin position="7"/>
        <end position="26"/>
    </location>
</feature>